<dbReference type="Proteomes" id="UP000294692">
    <property type="component" value="Unassembled WGS sequence"/>
</dbReference>
<gene>
    <name evidence="2" type="ORF">EV686_1178</name>
</gene>
<evidence type="ECO:0000313" key="2">
    <source>
        <dbReference type="EMBL" id="TCU91612.1"/>
    </source>
</evidence>
<reference evidence="2 3" key="1">
    <citation type="submission" date="2019-03" db="EMBL/GenBank/DDBJ databases">
        <title>Genomic Encyclopedia of Type Strains, Phase IV (KMG-IV): sequencing the most valuable type-strain genomes for metagenomic binning, comparative biology and taxonomic classification.</title>
        <authorList>
            <person name="Goeker M."/>
        </authorList>
    </citation>
    <scope>NUCLEOTIDE SEQUENCE [LARGE SCALE GENOMIC DNA]</scope>
    <source>
        <strain evidence="2 3">DSM 100048</strain>
    </source>
</reference>
<protein>
    <submittedName>
        <fullName evidence="2">Uncharacterized protein</fullName>
    </submittedName>
</protein>
<keyword evidence="3" id="KW-1185">Reference proteome</keyword>
<dbReference type="EMBL" id="SMBX01000017">
    <property type="protein sequence ID" value="TCU91612.1"/>
    <property type="molecule type" value="Genomic_DNA"/>
</dbReference>
<feature type="compositionally biased region" description="Low complexity" evidence="1">
    <location>
        <begin position="133"/>
        <end position="143"/>
    </location>
</feature>
<accession>A0A4R3ULA5</accession>
<comment type="caution">
    <text evidence="2">The sequence shown here is derived from an EMBL/GenBank/DDBJ whole genome shotgun (WGS) entry which is preliminary data.</text>
</comment>
<feature type="region of interest" description="Disordered" evidence="1">
    <location>
        <begin position="88"/>
        <end position="171"/>
    </location>
</feature>
<feature type="compositionally biased region" description="Basic and acidic residues" evidence="1">
    <location>
        <begin position="90"/>
        <end position="132"/>
    </location>
</feature>
<dbReference type="RefSeq" id="WP_132478391.1">
    <property type="nucleotide sequence ID" value="NZ_JBHRVM010000001.1"/>
</dbReference>
<dbReference type="OrthoDB" id="8904137at2"/>
<proteinExistence type="predicted"/>
<feature type="compositionally biased region" description="Basic and acidic residues" evidence="1">
    <location>
        <begin position="144"/>
        <end position="156"/>
    </location>
</feature>
<dbReference type="AlphaFoldDB" id="A0A4R3ULA5"/>
<evidence type="ECO:0000256" key="1">
    <source>
        <dbReference type="SAM" id="MobiDB-lite"/>
    </source>
</evidence>
<sequence length="284" mass="32186">MSKMPWFRAYTEMIDDEKLRLLAFEDRWHFVAIMCLKGQGVLDGSDPLMMRKAAVKMGLDLRTLEEVARRLEEVGLIDKETLEPLQWDSRQMRSDADTTAADRKRRQREREKAERQSVENKGKNPSHDDVTDVSRVTVTNVTRTDIDTDKDKETEVIKPLSGSAEPNEAGRAASRFPEFWAAYPNTPRRVAKGKCLQVWKAKRLDAVADDVLSHLKAIRTTSQWLDGYEPAPLTYLRQERWEDGLPERKPVAGRHGGPSTLYEQNMAAAARAKAMIFGGSDAAV</sequence>
<name>A0A4R3ULA5_9BURK</name>
<evidence type="ECO:0000313" key="3">
    <source>
        <dbReference type="Proteomes" id="UP000294692"/>
    </source>
</evidence>
<organism evidence="2 3">
    <name type="scientific">Paracandidimonas soli</name>
    <dbReference type="NCBI Taxonomy" id="1917182"/>
    <lineage>
        <taxon>Bacteria</taxon>
        <taxon>Pseudomonadati</taxon>
        <taxon>Pseudomonadota</taxon>
        <taxon>Betaproteobacteria</taxon>
        <taxon>Burkholderiales</taxon>
        <taxon>Alcaligenaceae</taxon>
        <taxon>Paracandidimonas</taxon>
    </lineage>
</organism>